<accession>A0A8J4T5G7</accession>
<name>A0A8J4T5G7_9TREM</name>
<proteinExistence type="predicted"/>
<protein>
    <submittedName>
        <fullName evidence="1">Uncharacterized protein</fullName>
    </submittedName>
</protein>
<evidence type="ECO:0000313" key="2">
    <source>
        <dbReference type="Proteomes" id="UP000748531"/>
    </source>
</evidence>
<gene>
    <name evidence="1" type="ORF">PHET_00022</name>
</gene>
<dbReference type="Proteomes" id="UP000748531">
    <property type="component" value="Unassembled WGS sequence"/>
</dbReference>
<comment type="caution">
    <text evidence="1">The sequence shown here is derived from an EMBL/GenBank/DDBJ whole genome shotgun (WGS) entry which is preliminary data.</text>
</comment>
<dbReference type="AlphaFoldDB" id="A0A8J4T5G7"/>
<keyword evidence="2" id="KW-1185">Reference proteome</keyword>
<dbReference type="OrthoDB" id="6254905at2759"/>
<organism evidence="1 2">
    <name type="scientific">Paragonimus heterotremus</name>
    <dbReference type="NCBI Taxonomy" id="100268"/>
    <lineage>
        <taxon>Eukaryota</taxon>
        <taxon>Metazoa</taxon>
        <taxon>Spiralia</taxon>
        <taxon>Lophotrochozoa</taxon>
        <taxon>Platyhelminthes</taxon>
        <taxon>Trematoda</taxon>
        <taxon>Digenea</taxon>
        <taxon>Plagiorchiida</taxon>
        <taxon>Troglotremata</taxon>
        <taxon>Troglotrematidae</taxon>
        <taxon>Paragonimus</taxon>
    </lineage>
</organism>
<sequence>ILYDFLSFLQPELGVSVYLKDGNLLDQTHNLGEELEELKTYSQIDKFQKRPPTAENIPADEDIHMEASSVQLLGEYRRHCDTQWYPEDLGEQTVGDKLLEEIHQLLTEELVSLLHS</sequence>
<reference evidence="1" key="1">
    <citation type="submission" date="2019-05" db="EMBL/GenBank/DDBJ databases">
        <title>Annotation for the trematode Paragonimus heterotremus.</title>
        <authorList>
            <person name="Choi Y.-J."/>
        </authorList>
    </citation>
    <scope>NUCLEOTIDE SEQUENCE</scope>
    <source>
        <strain evidence="1">LC</strain>
    </source>
</reference>
<feature type="non-terminal residue" evidence="1">
    <location>
        <position position="1"/>
    </location>
</feature>
<evidence type="ECO:0000313" key="1">
    <source>
        <dbReference type="EMBL" id="KAF5406451.1"/>
    </source>
</evidence>
<dbReference type="EMBL" id="LUCH01000005">
    <property type="protein sequence ID" value="KAF5406451.1"/>
    <property type="molecule type" value="Genomic_DNA"/>
</dbReference>